<name>A0A6I9SCR2_ELAGV</name>
<dbReference type="AlphaFoldDB" id="A0A6I9SCR2"/>
<dbReference type="InterPro" id="IPR025322">
    <property type="entry name" value="PADRE_dom"/>
</dbReference>
<dbReference type="Proteomes" id="UP000504607">
    <property type="component" value="Chromosome 16"/>
</dbReference>
<dbReference type="Pfam" id="PF14009">
    <property type="entry name" value="PADRE"/>
    <property type="match status" value="1"/>
</dbReference>
<dbReference type="KEGG" id="egu:105059304"/>
<dbReference type="GeneID" id="105059304"/>
<proteinExistence type="predicted"/>
<dbReference type="OrthoDB" id="1688863at2759"/>
<reference evidence="2" key="1">
    <citation type="submission" date="2025-08" db="UniProtKB">
        <authorList>
            <consortium name="RefSeq"/>
        </authorList>
    </citation>
    <scope>IDENTIFICATION</scope>
</reference>
<gene>
    <name evidence="2" type="primary">LOC105059304</name>
</gene>
<dbReference type="RefSeq" id="XP_010940858.1">
    <property type="nucleotide sequence ID" value="XM_010942556.3"/>
</dbReference>
<protein>
    <submittedName>
        <fullName evidence="2">Uncharacterized protein LOC105059304</fullName>
    </submittedName>
</protein>
<organism evidence="1 2">
    <name type="scientific">Elaeis guineensis var. tenera</name>
    <name type="common">Oil palm</name>
    <dbReference type="NCBI Taxonomy" id="51953"/>
    <lineage>
        <taxon>Eukaryota</taxon>
        <taxon>Viridiplantae</taxon>
        <taxon>Streptophyta</taxon>
        <taxon>Embryophyta</taxon>
        <taxon>Tracheophyta</taxon>
        <taxon>Spermatophyta</taxon>
        <taxon>Magnoliopsida</taxon>
        <taxon>Liliopsida</taxon>
        <taxon>Arecaceae</taxon>
        <taxon>Arecoideae</taxon>
        <taxon>Cocoseae</taxon>
        <taxon>Elaeidinae</taxon>
        <taxon>Elaeis</taxon>
    </lineage>
</organism>
<sequence length="166" mass="18812">MGNCIALSKPNREILWDDYLEDHRTLRIVKTDGKVLEYYGESILVRDLLLDFHGYGVGVSQQASQHLPPDHELRTGSVYYLLPLGATSLTSKDEGPLSEDTNVLGSSCKRIKVVIKRQELQELLSKTISVEEALSRILKMEDHSFHNSPRSWKPQLETILEGSEYS</sequence>
<dbReference type="InParanoid" id="A0A6I9SCR2"/>
<accession>A0A6I9SCR2</accession>
<dbReference type="PANTHER" id="PTHR33148:SF2">
    <property type="entry name" value="DUF4228 DOMAIN-CONTAINING PROTEIN"/>
    <property type="match status" value="1"/>
</dbReference>
<evidence type="ECO:0000313" key="2">
    <source>
        <dbReference type="RefSeq" id="XP_010940858.1"/>
    </source>
</evidence>
<evidence type="ECO:0000313" key="1">
    <source>
        <dbReference type="Proteomes" id="UP000504607"/>
    </source>
</evidence>
<dbReference type="PANTHER" id="PTHR33148">
    <property type="entry name" value="PLASTID MOVEMENT IMPAIRED PROTEIN-RELATED"/>
    <property type="match status" value="1"/>
</dbReference>
<keyword evidence="1" id="KW-1185">Reference proteome</keyword>